<dbReference type="EMBL" id="CM017886">
    <property type="protein sequence ID" value="KAG1369720.1"/>
    <property type="molecule type" value="Genomic_DNA"/>
</dbReference>
<dbReference type="PANTHER" id="PTHR32285">
    <property type="entry name" value="PROTEIN TRICHOME BIREFRINGENCE-LIKE 9-RELATED"/>
    <property type="match status" value="1"/>
</dbReference>
<reference evidence="11" key="2">
    <citation type="submission" date="2019-07" db="EMBL/GenBank/DDBJ databases">
        <authorList>
            <person name="Yang Y."/>
            <person name="Bocs S."/>
            <person name="Baudouin L."/>
        </authorList>
    </citation>
    <scope>NUCLEOTIDE SEQUENCE</scope>
    <source>
        <tissue evidence="11">Spear leaf of Hainan Tall coconut</tissue>
    </source>
</reference>
<keyword evidence="6" id="KW-0333">Golgi apparatus</keyword>
<dbReference type="GO" id="GO:0000139">
    <property type="term" value="C:Golgi membrane"/>
    <property type="evidence" value="ECO:0007669"/>
    <property type="project" value="UniProtKB-SubCell"/>
</dbReference>
<evidence type="ECO:0000256" key="4">
    <source>
        <dbReference type="ARBA" id="ARBA00022968"/>
    </source>
</evidence>
<dbReference type="InterPro" id="IPR026057">
    <property type="entry name" value="TBL_C"/>
</dbReference>
<comment type="similarity">
    <text evidence="2">Belongs to the PC-esterase family. TBL subfamily.</text>
</comment>
<dbReference type="GO" id="GO:1990538">
    <property type="term" value="F:xylan O-acetyltransferase activity"/>
    <property type="evidence" value="ECO:0007669"/>
    <property type="project" value="UniProtKB-ARBA"/>
</dbReference>
<dbReference type="InterPro" id="IPR025846">
    <property type="entry name" value="TBL_N"/>
</dbReference>
<protein>
    <submittedName>
        <fullName evidence="11">Protein trichome birefringence-like 8</fullName>
    </submittedName>
</protein>
<accession>A0A8K0IWD9</accession>
<reference evidence="11" key="1">
    <citation type="journal article" date="2017" name="Gigascience">
        <title>The genome draft of coconut (Cocos nucifera).</title>
        <authorList>
            <person name="Xiao Y."/>
            <person name="Xu P."/>
            <person name="Fan H."/>
            <person name="Baudouin L."/>
            <person name="Xia W."/>
            <person name="Bocs S."/>
            <person name="Xu J."/>
            <person name="Li Q."/>
            <person name="Guo A."/>
            <person name="Zhou L."/>
            <person name="Li J."/>
            <person name="Wu Y."/>
            <person name="Ma Z."/>
            <person name="Armero A."/>
            <person name="Issali A.E."/>
            <person name="Liu N."/>
            <person name="Peng M."/>
            <person name="Yang Y."/>
        </authorList>
    </citation>
    <scope>NUCLEOTIDE SEQUENCE</scope>
    <source>
        <tissue evidence="11">Spear leaf of Hainan Tall coconut</tissue>
    </source>
</reference>
<comment type="caution">
    <text evidence="11">The sequence shown here is derived from an EMBL/GenBank/DDBJ whole genome shotgun (WGS) entry which is preliminary data.</text>
</comment>
<evidence type="ECO:0000313" key="11">
    <source>
        <dbReference type="EMBL" id="KAG1369720.1"/>
    </source>
</evidence>
<dbReference type="InterPro" id="IPR029962">
    <property type="entry name" value="TBL"/>
</dbReference>
<keyword evidence="3 8" id="KW-0812">Transmembrane</keyword>
<sequence>MHHPSKEMGYALCFPIAVLLSLFFVILFVDVPMPSQPLSIFFSFLPSSSHVTHKDHDHQVCDYSYGQWVWEEGYGSRFYGEDCPFLDPGFQCRGNGRKDTAYLNWRWQPYGCDLHRFNATDMLERSRNRKIIFAGDSIGRNQWESLVCMLATGVGNRSRIFERYGSTITKHWGFLSILFQGYNLTVEYYRSPYLVVVGRPPEDSPSQVKRTIRLDVLAWQSKRWTDADVLILNAGHWWNEDKTSKSGSYFQVGQALNMTMGVKEAFGRTLQTVKEWVLRNLKQENNYFFFRSYAPSHYRQTYDINEVDHSNGTWDNGGSCHTDTAPETKPGALELEAWNNEVISNMIEEMKGYGRRVRLLNITYSTGFRKDGHPSSHREPGTPADAPQDCSHWCLPGVPDLWNELLYAHLLSMDYDIKRKFDTWKQ</sequence>
<name>A0A8K0IWD9_COCNU</name>
<keyword evidence="12" id="KW-1185">Reference proteome</keyword>
<dbReference type="PANTHER" id="PTHR32285:SF53">
    <property type="entry name" value="PROTEIN TRICHOME BIREFRINGENCE-LIKE 9"/>
    <property type="match status" value="1"/>
</dbReference>
<feature type="domain" description="Trichome birefringence-like N-terminal" evidence="10">
    <location>
        <begin position="60"/>
        <end position="113"/>
    </location>
</feature>
<evidence type="ECO:0000256" key="2">
    <source>
        <dbReference type="ARBA" id="ARBA00007727"/>
    </source>
</evidence>
<dbReference type="OrthoDB" id="630188at2759"/>
<organism evidence="11 12">
    <name type="scientific">Cocos nucifera</name>
    <name type="common">Coconut palm</name>
    <dbReference type="NCBI Taxonomy" id="13894"/>
    <lineage>
        <taxon>Eukaryota</taxon>
        <taxon>Viridiplantae</taxon>
        <taxon>Streptophyta</taxon>
        <taxon>Embryophyta</taxon>
        <taxon>Tracheophyta</taxon>
        <taxon>Spermatophyta</taxon>
        <taxon>Magnoliopsida</taxon>
        <taxon>Liliopsida</taxon>
        <taxon>Arecaceae</taxon>
        <taxon>Arecoideae</taxon>
        <taxon>Cocoseae</taxon>
        <taxon>Attaleinae</taxon>
        <taxon>Cocos</taxon>
    </lineage>
</organism>
<evidence type="ECO:0000256" key="5">
    <source>
        <dbReference type="ARBA" id="ARBA00022989"/>
    </source>
</evidence>
<evidence type="ECO:0000259" key="10">
    <source>
        <dbReference type="Pfam" id="PF14416"/>
    </source>
</evidence>
<evidence type="ECO:0000256" key="8">
    <source>
        <dbReference type="SAM" id="Phobius"/>
    </source>
</evidence>
<evidence type="ECO:0000256" key="3">
    <source>
        <dbReference type="ARBA" id="ARBA00022692"/>
    </source>
</evidence>
<dbReference type="AlphaFoldDB" id="A0A8K0IWD9"/>
<proteinExistence type="inferred from homology"/>
<evidence type="ECO:0000259" key="9">
    <source>
        <dbReference type="Pfam" id="PF13839"/>
    </source>
</evidence>
<feature type="transmembrane region" description="Helical" evidence="8">
    <location>
        <begin position="9"/>
        <end position="29"/>
    </location>
</feature>
<evidence type="ECO:0000313" key="12">
    <source>
        <dbReference type="Proteomes" id="UP000797356"/>
    </source>
</evidence>
<feature type="domain" description="Trichome birefringence-like C-terminal" evidence="9">
    <location>
        <begin position="114"/>
        <end position="408"/>
    </location>
</feature>
<evidence type="ECO:0000256" key="1">
    <source>
        <dbReference type="ARBA" id="ARBA00004323"/>
    </source>
</evidence>
<keyword evidence="4" id="KW-0735">Signal-anchor</keyword>
<keyword evidence="7 8" id="KW-0472">Membrane</keyword>
<dbReference type="Proteomes" id="UP000797356">
    <property type="component" value="Chromosome 15"/>
</dbReference>
<comment type="subcellular location">
    <subcellularLocation>
        <location evidence="1">Golgi apparatus membrane</location>
        <topology evidence="1">Single-pass type II membrane protein</topology>
    </subcellularLocation>
</comment>
<keyword evidence="5 8" id="KW-1133">Transmembrane helix</keyword>
<evidence type="ECO:0000256" key="6">
    <source>
        <dbReference type="ARBA" id="ARBA00023034"/>
    </source>
</evidence>
<evidence type="ECO:0000256" key="7">
    <source>
        <dbReference type="ARBA" id="ARBA00023136"/>
    </source>
</evidence>
<gene>
    <name evidence="11" type="ORF">COCNU_15G000860</name>
</gene>
<dbReference type="Pfam" id="PF13839">
    <property type="entry name" value="PC-Esterase"/>
    <property type="match status" value="1"/>
</dbReference>
<dbReference type="Pfam" id="PF14416">
    <property type="entry name" value="PMR5N"/>
    <property type="match status" value="1"/>
</dbReference>